<keyword evidence="1" id="KW-0472">Membrane</keyword>
<feature type="transmembrane region" description="Helical" evidence="1">
    <location>
        <begin position="59"/>
        <end position="83"/>
    </location>
</feature>
<protein>
    <submittedName>
        <fullName evidence="2">ABC-type transport system involved in multi-copper enzyme maturation permease subunit</fullName>
    </submittedName>
</protein>
<dbReference type="Pfam" id="PF12730">
    <property type="entry name" value="ABC2_membrane_4"/>
    <property type="match status" value="1"/>
</dbReference>
<evidence type="ECO:0000313" key="2">
    <source>
        <dbReference type="EMBL" id="MBB3170790.1"/>
    </source>
</evidence>
<dbReference type="AlphaFoldDB" id="A0A7W5GNX5"/>
<dbReference type="Proteomes" id="UP000530850">
    <property type="component" value="Unassembled WGS sequence"/>
</dbReference>
<reference evidence="2 3" key="1">
    <citation type="submission" date="2020-08" db="EMBL/GenBank/DDBJ databases">
        <title>Sequencing the genomes of 1000 actinobacteria strains.</title>
        <authorList>
            <person name="Klenk H.-P."/>
        </authorList>
    </citation>
    <scope>NUCLEOTIDE SEQUENCE [LARGE SCALE GENOMIC DNA]</scope>
    <source>
        <strain evidence="2 3">DSM 22242</strain>
    </source>
</reference>
<feature type="transmembrane region" description="Helical" evidence="1">
    <location>
        <begin position="175"/>
        <end position="192"/>
    </location>
</feature>
<organism evidence="2 3">
    <name type="scientific">Parvibacter caecicola</name>
    <dbReference type="NCBI Taxonomy" id="747645"/>
    <lineage>
        <taxon>Bacteria</taxon>
        <taxon>Bacillati</taxon>
        <taxon>Actinomycetota</taxon>
        <taxon>Coriobacteriia</taxon>
        <taxon>Coriobacteriales</taxon>
        <taxon>Coriobacteriaceae</taxon>
        <taxon>Parvibacter</taxon>
    </lineage>
</organism>
<dbReference type="RefSeq" id="WP_016310169.1">
    <property type="nucleotide sequence ID" value="NZ_JACHYA010000001.1"/>
</dbReference>
<keyword evidence="1" id="KW-0812">Transmembrane</keyword>
<gene>
    <name evidence="2" type="ORF">FHR31_000570</name>
</gene>
<feature type="transmembrane region" description="Helical" evidence="1">
    <location>
        <begin position="204"/>
        <end position="225"/>
    </location>
</feature>
<comment type="caution">
    <text evidence="2">The sequence shown here is derived from an EMBL/GenBank/DDBJ whole genome shotgun (WGS) entry which is preliminary data.</text>
</comment>
<evidence type="ECO:0000313" key="3">
    <source>
        <dbReference type="Proteomes" id="UP000530850"/>
    </source>
</evidence>
<feature type="transmembrane region" description="Helical" evidence="1">
    <location>
        <begin position="152"/>
        <end position="168"/>
    </location>
</feature>
<evidence type="ECO:0000256" key="1">
    <source>
        <dbReference type="SAM" id="Phobius"/>
    </source>
</evidence>
<dbReference type="GeneID" id="82191383"/>
<sequence length="231" mass="23451">MVKLISLELRRVPLLGHLVGIVVANLLIALVSIIASALLSGNASTSAAVGLPATPPDTLTLATMLVRATLIVWEAVLASQVVIEEYRAGTLALLFASPVPRGRILAAKVLLVCGITLALYALSYWFQSACVAVAGNYLPYVSGHNVDPVRDTTAIVSAIAVGLAPLLVGALSRSVIATVVSSFALVAVASNAQGAGASLLSVPFAALFIGMAGTVCTAAAVHRIVSADSAK</sequence>
<keyword evidence="1" id="KW-1133">Transmembrane helix</keyword>
<dbReference type="EMBL" id="JACHYA010000001">
    <property type="protein sequence ID" value="MBB3170790.1"/>
    <property type="molecule type" value="Genomic_DNA"/>
</dbReference>
<accession>A0A7W5GNX5</accession>
<feature type="transmembrane region" description="Helical" evidence="1">
    <location>
        <begin position="12"/>
        <end position="39"/>
    </location>
</feature>
<proteinExistence type="predicted"/>
<name>A0A7W5GNX5_9ACTN</name>
<feature type="transmembrane region" description="Helical" evidence="1">
    <location>
        <begin position="104"/>
        <end position="126"/>
    </location>
</feature>